<evidence type="ECO:0000256" key="4">
    <source>
        <dbReference type="ARBA" id="ARBA00022989"/>
    </source>
</evidence>
<evidence type="ECO:0000256" key="2">
    <source>
        <dbReference type="ARBA" id="ARBA00022475"/>
    </source>
</evidence>
<feature type="transmembrane region" description="Helical" evidence="6">
    <location>
        <begin position="45"/>
        <end position="69"/>
    </location>
</feature>
<keyword evidence="4 6" id="KW-1133">Transmembrane helix</keyword>
<gene>
    <name evidence="7" type="ORF">Aau02nite_32630</name>
</gene>
<dbReference type="EMBL" id="BOQL01000026">
    <property type="protein sequence ID" value="GIM68644.1"/>
    <property type="molecule type" value="Genomic_DNA"/>
</dbReference>
<comment type="caution">
    <text evidence="7">The sequence shown here is derived from an EMBL/GenBank/DDBJ whole genome shotgun (WGS) entry which is preliminary data.</text>
</comment>
<dbReference type="PANTHER" id="PTHR30086">
    <property type="entry name" value="ARGININE EXPORTER PROTEIN ARGO"/>
    <property type="match status" value="1"/>
</dbReference>
<dbReference type="Pfam" id="PF01810">
    <property type="entry name" value="LysE"/>
    <property type="match status" value="1"/>
</dbReference>
<sequence length="209" mass="21191">MGGMTTAAQLMAFCGVVGLGAMSPGPDLAVVVRRSAVRGRAEGMAAATGVATGVFLWAVAAAAGVAALVATVPVVLTTIRYVGAAYLAYLGIRALLAAIRPPETGPGAVPGSTGGAFRDGLLCNALNPKAAVFFLALLPQFLPAHPGTLETLTLSLLAVAVTLLWFYTVANLVAVFRRVFDRSGVRRALDGLSGAALLGLGARLAFVRS</sequence>
<dbReference type="GO" id="GO:0015171">
    <property type="term" value="F:amino acid transmembrane transporter activity"/>
    <property type="evidence" value="ECO:0007669"/>
    <property type="project" value="TreeGrafter"/>
</dbReference>
<dbReference type="PANTHER" id="PTHR30086:SF20">
    <property type="entry name" value="ARGININE EXPORTER PROTEIN ARGO-RELATED"/>
    <property type="match status" value="1"/>
</dbReference>
<dbReference type="PIRSF" id="PIRSF006324">
    <property type="entry name" value="LeuE"/>
    <property type="match status" value="1"/>
</dbReference>
<accession>A0A919SAD3</accession>
<feature type="transmembrane region" description="Helical" evidence="6">
    <location>
        <begin position="152"/>
        <end position="176"/>
    </location>
</feature>
<proteinExistence type="predicted"/>
<keyword evidence="3 6" id="KW-0812">Transmembrane</keyword>
<feature type="transmembrane region" description="Helical" evidence="6">
    <location>
        <begin position="81"/>
        <end position="99"/>
    </location>
</feature>
<evidence type="ECO:0000256" key="6">
    <source>
        <dbReference type="SAM" id="Phobius"/>
    </source>
</evidence>
<evidence type="ECO:0000256" key="5">
    <source>
        <dbReference type="ARBA" id="ARBA00023136"/>
    </source>
</evidence>
<keyword evidence="8" id="KW-1185">Reference proteome</keyword>
<keyword evidence="2" id="KW-1003">Cell membrane</keyword>
<dbReference type="AlphaFoldDB" id="A0A919SAD3"/>
<evidence type="ECO:0000256" key="3">
    <source>
        <dbReference type="ARBA" id="ARBA00022692"/>
    </source>
</evidence>
<keyword evidence="5 6" id="KW-0472">Membrane</keyword>
<reference evidence="7" key="1">
    <citation type="submission" date="2021-03" db="EMBL/GenBank/DDBJ databases">
        <title>Whole genome shotgun sequence of Actinoplanes auranticolor NBRC 12245.</title>
        <authorList>
            <person name="Komaki H."/>
            <person name="Tamura T."/>
        </authorList>
    </citation>
    <scope>NUCLEOTIDE SEQUENCE</scope>
    <source>
        <strain evidence="7">NBRC 12245</strain>
    </source>
</reference>
<dbReference type="Proteomes" id="UP000681340">
    <property type="component" value="Unassembled WGS sequence"/>
</dbReference>
<dbReference type="GO" id="GO:0005886">
    <property type="term" value="C:plasma membrane"/>
    <property type="evidence" value="ECO:0007669"/>
    <property type="project" value="UniProtKB-SubCell"/>
</dbReference>
<evidence type="ECO:0000313" key="8">
    <source>
        <dbReference type="Proteomes" id="UP000681340"/>
    </source>
</evidence>
<organism evidence="7 8">
    <name type="scientific">Actinoplanes auranticolor</name>
    <dbReference type="NCBI Taxonomy" id="47988"/>
    <lineage>
        <taxon>Bacteria</taxon>
        <taxon>Bacillati</taxon>
        <taxon>Actinomycetota</taxon>
        <taxon>Actinomycetes</taxon>
        <taxon>Micromonosporales</taxon>
        <taxon>Micromonosporaceae</taxon>
        <taxon>Actinoplanes</taxon>
    </lineage>
</organism>
<evidence type="ECO:0000256" key="1">
    <source>
        <dbReference type="ARBA" id="ARBA00004651"/>
    </source>
</evidence>
<dbReference type="InterPro" id="IPR001123">
    <property type="entry name" value="LeuE-type"/>
</dbReference>
<comment type="subcellular location">
    <subcellularLocation>
        <location evidence="1">Cell membrane</location>
        <topology evidence="1">Multi-pass membrane protein</topology>
    </subcellularLocation>
</comment>
<name>A0A919SAD3_9ACTN</name>
<protein>
    <submittedName>
        <fullName evidence="7">Lysine transporter LysE</fullName>
    </submittedName>
</protein>
<evidence type="ECO:0000313" key="7">
    <source>
        <dbReference type="EMBL" id="GIM68644.1"/>
    </source>
</evidence>